<gene>
    <name evidence="2" type="ordered locus">plu0493</name>
</gene>
<dbReference type="PROSITE" id="PS51257">
    <property type="entry name" value="PROKAR_LIPOPROTEIN"/>
    <property type="match status" value="1"/>
</dbReference>
<name>Q7N956_PHOLL</name>
<accession>Q7N956</accession>
<keyword evidence="1" id="KW-0812">Transmembrane</keyword>
<dbReference type="STRING" id="243265.plu0493"/>
<sequence length="234" mass="27040">MQKRKNRRGIIYPLLLVRQGLMTLGFVFALSACTNQPKEPSFSASGFIADDGVVRLWRLNDQNSKPRVLMSVYSPYRNDNTVVTFYEYKQGDLRQIRREILNDKNPLSEQLRLNKSGDVIFMQKQSKTRRERLSSDDIVRMQFDAKRTLELSDALIVGNVRLVQGHWNNGKVTTCAGETISLEFEPYARSWLEQREKSSYSQLTIAWLEAPAGRELLLVANNDFCRWEPTKDSL</sequence>
<proteinExistence type="predicted"/>
<dbReference type="PIRSF" id="PIRSF006993">
    <property type="entry name" value="UCP006993"/>
    <property type="match status" value="1"/>
</dbReference>
<reference evidence="3" key="1">
    <citation type="journal article" date="2003" name="Nat. Biotechnol.">
        <title>The genome sequence of the entomopathogenic bacterium Photorhabdus luminescens.</title>
        <authorList>
            <person name="Duchaud E."/>
            <person name="Rusniok C."/>
            <person name="Frangeul L."/>
            <person name="Buchrieser C."/>
            <person name="Givaudan A."/>
            <person name="Taourit S."/>
            <person name="Bocs S."/>
            <person name="Boursaux-Eude C."/>
            <person name="Chandler M."/>
            <person name="Charles J.-F."/>
            <person name="Dassa E."/>
            <person name="Derose R."/>
            <person name="Derzelle S."/>
            <person name="Freyssinet G."/>
            <person name="Gaudriault S."/>
            <person name="Medigue C."/>
            <person name="Lanois A."/>
            <person name="Powell K."/>
            <person name="Siguier P."/>
            <person name="Vincent R."/>
            <person name="Wingate V."/>
            <person name="Zouine M."/>
            <person name="Glaser P."/>
            <person name="Boemare N."/>
            <person name="Danchin A."/>
            <person name="Kunst F."/>
        </authorList>
    </citation>
    <scope>NUCLEOTIDE SEQUENCE [LARGE SCALE GENOMIC DNA]</scope>
    <source>
        <strain evidence="3">DSM 15139 / CIP 105565 / TT01</strain>
    </source>
</reference>
<keyword evidence="1" id="KW-1133">Transmembrane helix</keyword>
<protein>
    <submittedName>
        <fullName evidence="2">Photorhabdus luminescens subsp. laumondii TTO1 complete genome segment 2/17</fullName>
    </submittedName>
</protein>
<dbReference type="Pfam" id="PF07356">
    <property type="entry name" value="DUF1481"/>
    <property type="match status" value="1"/>
</dbReference>
<dbReference type="EMBL" id="BX571860">
    <property type="protein sequence ID" value="CAE12788.1"/>
    <property type="molecule type" value="Genomic_DNA"/>
</dbReference>
<dbReference type="Proteomes" id="UP000002514">
    <property type="component" value="Chromosome"/>
</dbReference>
<evidence type="ECO:0000313" key="3">
    <source>
        <dbReference type="Proteomes" id="UP000002514"/>
    </source>
</evidence>
<dbReference type="AlphaFoldDB" id="Q7N956"/>
<dbReference type="InterPro" id="IPR016500">
    <property type="entry name" value="UCP006993"/>
</dbReference>
<keyword evidence="3" id="KW-1185">Reference proteome</keyword>
<feature type="transmembrane region" description="Helical" evidence="1">
    <location>
        <begin position="12"/>
        <end position="32"/>
    </location>
</feature>
<dbReference type="InterPro" id="IPR010858">
    <property type="entry name" value="DUF1481"/>
</dbReference>
<dbReference type="HOGENOM" id="CLU_112915_0_0_6"/>
<evidence type="ECO:0000313" key="2">
    <source>
        <dbReference type="EMBL" id="CAE12788.1"/>
    </source>
</evidence>
<evidence type="ECO:0000256" key="1">
    <source>
        <dbReference type="SAM" id="Phobius"/>
    </source>
</evidence>
<organism evidence="2 3">
    <name type="scientific">Photorhabdus laumondii subsp. laumondii (strain DSM 15139 / CIP 105565 / TT01)</name>
    <name type="common">Photorhabdus luminescens subsp. laumondii</name>
    <dbReference type="NCBI Taxonomy" id="243265"/>
    <lineage>
        <taxon>Bacteria</taxon>
        <taxon>Pseudomonadati</taxon>
        <taxon>Pseudomonadota</taxon>
        <taxon>Gammaproteobacteria</taxon>
        <taxon>Enterobacterales</taxon>
        <taxon>Morganellaceae</taxon>
        <taxon>Photorhabdus</taxon>
    </lineage>
</organism>
<keyword evidence="1" id="KW-0472">Membrane</keyword>
<dbReference type="eggNOG" id="ENOG502Z82N">
    <property type="taxonomic scope" value="Bacteria"/>
</dbReference>
<dbReference type="KEGG" id="plu:plu0493"/>